<gene>
    <name evidence="1" type="ORF">HGRIS_005490</name>
</gene>
<organism evidence="1 2">
    <name type="scientific">Hohenbuehelia grisea</name>
    <dbReference type="NCBI Taxonomy" id="104357"/>
    <lineage>
        <taxon>Eukaryota</taxon>
        <taxon>Fungi</taxon>
        <taxon>Dikarya</taxon>
        <taxon>Basidiomycota</taxon>
        <taxon>Agaricomycotina</taxon>
        <taxon>Agaricomycetes</taxon>
        <taxon>Agaricomycetidae</taxon>
        <taxon>Agaricales</taxon>
        <taxon>Pleurotineae</taxon>
        <taxon>Pleurotaceae</taxon>
        <taxon>Hohenbuehelia</taxon>
    </lineage>
</organism>
<evidence type="ECO:0000313" key="2">
    <source>
        <dbReference type="Proteomes" id="UP001556367"/>
    </source>
</evidence>
<comment type="caution">
    <text evidence="1">The sequence shown here is derived from an EMBL/GenBank/DDBJ whole genome shotgun (WGS) entry which is preliminary data.</text>
</comment>
<name>A0ABR3JX52_9AGAR</name>
<keyword evidence="2" id="KW-1185">Reference proteome</keyword>
<dbReference type="Proteomes" id="UP001556367">
    <property type="component" value="Unassembled WGS sequence"/>
</dbReference>
<proteinExistence type="predicted"/>
<sequence>MLRGRLQSVHRPGLVKDELHLFPSSSLPTCQYFRNTSAAKSSTPLSAGSMTVSSNVWVALDASSNKRVVPWDFGLDIPGVAGNASNCLHSACNCQAAHVECACHLADTPVHLVYWSVVRVLRTEPQGSSVRRVRPARFMCLV</sequence>
<dbReference type="EMBL" id="JASNQZ010000001">
    <property type="protein sequence ID" value="KAL0960447.1"/>
    <property type="molecule type" value="Genomic_DNA"/>
</dbReference>
<reference evidence="2" key="1">
    <citation type="submission" date="2024-06" db="EMBL/GenBank/DDBJ databases">
        <title>Multi-omics analyses provide insights into the biosynthesis of the anticancer antibiotic pleurotin in Hohenbuehelia grisea.</title>
        <authorList>
            <person name="Weaver J.A."/>
            <person name="Alberti F."/>
        </authorList>
    </citation>
    <scope>NUCLEOTIDE SEQUENCE [LARGE SCALE GENOMIC DNA]</scope>
    <source>
        <strain evidence="2">T-177</strain>
    </source>
</reference>
<accession>A0ABR3JX52</accession>
<evidence type="ECO:0000313" key="1">
    <source>
        <dbReference type="EMBL" id="KAL0960447.1"/>
    </source>
</evidence>
<protein>
    <submittedName>
        <fullName evidence="1">Uncharacterized protein</fullName>
    </submittedName>
</protein>